<evidence type="ECO:0000256" key="4">
    <source>
        <dbReference type="ARBA" id="ARBA00022989"/>
    </source>
</evidence>
<dbReference type="InterPro" id="IPR037185">
    <property type="entry name" value="EmrE-like"/>
</dbReference>
<accession>A0A1F8FAU7</accession>
<feature type="transmembrane region" description="Helical" evidence="6">
    <location>
        <begin position="245"/>
        <end position="266"/>
    </location>
</feature>
<feature type="transmembrane region" description="Helical" evidence="6">
    <location>
        <begin position="104"/>
        <end position="121"/>
    </location>
</feature>
<dbReference type="AlphaFoldDB" id="A0A1F8FAU7"/>
<name>A0A1F8FAU7_9BACT</name>
<keyword evidence="4 6" id="KW-1133">Transmembrane helix</keyword>
<comment type="subcellular location">
    <subcellularLocation>
        <location evidence="1">Cell membrane</location>
        <topology evidence="1">Multi-pass membrane protein</topology>
    </subcellularLocation>
</comment>
<feature type="transmembrane region" description="Helical" evidence="6">
    <location>
        <begin position="7"/>
        <end position="25"/>
    </location>
</feature>
<proteinExistence type="predicted"/>
<evidence type="ECO:0000256" key="2">
    <source>
        <dbReference type="ARBA" id="ARBA00022475"/>
    </source>
</evidence>
<dbReference type="PANTHER" id="PTHR32322">
    <property type="entry name" value="INNER MEMBRANE TRANSPORTER"/>
    <property type="match status" value="1"/>
</dbReference>
<feature type="transmembrane region" description="Helical" evidence="6">
    <location>
        <begin position="184"/>
        <end position="204"/>
    </location>
</feature>
<evidence type="ECO:0000313" key="8">
    <source>
        <dbReference type="EMBL" id="OGN09376.1"/>
    </source>
</evidence>
<gene>
    <name evidence="8" type="ORF">A3C61_00735</name>
</gene>
<sequence length="303" mass="32854">MNNKIKYATILALSTALISGFSNFIMKFGVTVVKDPIVFTALKNGLVGLFLIGIVLALKKWPEIKSLNRNQWLKLIAIGVVGGFIPFALFFTGLSKTSAINASLIHKTLFVWVLLLAIPLLKEKVSRGLLVGMALIFGANFIISGFQGFKFNTAELMILGATILWAIENIVAKKALKDLSSLTVASARMVFGSIMLLGLVVWQGNISMLSGLNETQWIWTLIASAFLSGYVLTWYTALKHAPATYVATLLVPATLVTNVLSAVFITHSMTELAVISGLFYITGTILAIYFAKKSESSLSPVLN</sequence>
<organism evidence="8 9">
    <name type="scientific">Candidatus Yanofskybacteria bacterium RIFCSPHIGHO2_02_FULL_39_10</name>
    <dbReference type="NCBI Taxonomy" id="1802674"/>
    <lineage>
        <taxon>Bacteria</taxon>
        <taxon>Candidatus Yanofskyibacteriota</taxon>
    </lineage>
</organism>
<dbReference type="SUPFAM" id="SSF103481">
    <property type="entry name" value="Multidrug resistance efflux transporter EmrE"/>
    <property type="match status" value="2"/>
</dbReference>
<reference evidence="8 9" key="1">
    <citation type="journal article" date="2016" name="Nat. Commun.">
        <title>Thousands of microbial genomes shed light on interconnected biogeochemical processes in an aquifer system.</title>
        <authorList>
            <person name="Anantharaman K."/>
            <person name="Brown C.T."/>
            <person name="Hug L.A."/>
            <person name="Sharon I."/>
            <person name="Castelle C.J."/>
            <person name="Probst A.J."/>
            <person name="Thomas B.C."/>
            <person name="Singh A."/>
            <person name="Wilkins M.J."/>
            <person name="Karaoz U."/>
            <person name="Brodie E.L."/>
            <person name="Williams K.H."/>
            <person name="Hubbard S.S."/>
            <person name="Banfield J.F."/>
        </authorList>
    </citation>
    <scope>NUCLEOTIDE SEQUENCE [LARGE SCALE GENOMIC DNA]</scope>
</reference>
<evidence type="ECO:0000256" key="3">
    <source>
        <dbReference type="ARBA" id="ARBA00022692"/>
    </source>
</evidence>
<evidence type="ECO:0000313" key="9">
    <source>
        <dbReference type="Proteomes" id="UP000178908"/>
    </source>
</evidence>
<dbReference type="GO" id="GO:0005886">
    <property type="term" value="C:plasma membrane"/>
    <property type="evidence" value="ECO:0007669"/>
    <property type="project" value="UniProtKB-SubCell"/>
</dbReference>
<keyword evidence="2" id="KW-1003">Cell membrane</keyword>
<feature type="domain" description="EamA" evidence="7">
    <location>
        <begin position="8"/>
        <end position="144"/>
    </location>
</feature>
<feature type="transmembrane region" description="Helical" evidence="6">
    <location>
        <begin position="71"/>
        <end position="92"/>
    </location>
</feature>
<evidence type="ECO:0000256" key="5">
    <source>
        <dbReference type="ARBA" id="ARBA00023136"/>
    </source>
</evidence>
<dbReference type="InterPro" id="IPR000620">
    <property type="entry name" value="EamA_dom"/>
</dbReference>
<feature type="transmembrane region" description="Helical" evidence="6">
    <location>
        <begin position="153"/>
        <end position="172"/>
    </location>
</feature>
<feature type="transmembrane region" description="Helical" evidence="6">
    <location>
        <begin position="37"/>
        <end position="59"/>
    </location>
</feature>
<evidence type="ECO:0000256" key="6">
    <source>
        <dbReference type="SAM" id="Phobius"/>
    </source>
</evidence>
<dbReference type="EMBL" id="MGJO01000023">
    <property type="protein sequence ID" value="OGN09376.1"/>
    <property type="molecule type" value="Genomic_DNA"/>
</dbReference>
<dbReference type="Pfam" id="PF00892">
    <property type="entry name" value="EamA"/>
    <property type="match status" value="2"/>
</dbReference>
<keyword evidence="5 6" id="KW-0472">Membrane</keyword>
<protein>
    <recommendedName>
        <fullName evidence="7">EamA domain-containing protein</fullName>
    </recommendedName>
</protein>
<feature type="transmembrane region" description="Helical" evidence="6">
    <location>
        <begin position="272"/>
        <end position="291"/>
    </location>
</feature>
<feature type="transmembrane region" description="Helical" evidence="6">
    <location>
        <begin position="216"/>
        <end position="238"/>
    </location>
</feature>
<dbReference type="PANTHER" id="PTHR32322:SF18">
    <property type="entry name" value="S-ADENOSYLMETHIONINE_S-ADENOSYLHOMOCYSTEINE TRANSPORTER"/>
    <property type="match status" value="1"/>
</dbReference>
<feature type="domain" description="EamA" evidence="7">
    <location>
        <begin position="154"/>
        <end position="288"/>
    </location>
</feature>
<evidence type="ECO:0000259" key="7">
    <source>
        <dbReference type="Pfam" id="PF00892"/>
    </source>
</evidence>
<feature type="transmembrane region" description="Helical" evidence="6">
    <location>
        <begin position="128"/>
        <end position="147"/>
    </location>
</feature>
<keyword evidence="3 6" id="KW-0812">Transmembrane</keyword>
<comment type="caution">
    <text evidence="8">The sequence shown here is derived from an EMBL/GenBank/DDBJ whole genome shotgun (WGS) entry which is preliminary data.</text>
</comment>
<dbReference type="Proteomes" id="UP000178908">
    <property type="component" value="Unassembled WGS sequence"/>
</dbReference>
<dbReference type="InterPro" id="IPR050638">
    <property type="entry name" value="AA-Vitamin_Transporters"/>
</dbReference>
<evidence type="ECO:0000256" key="1">
    <source>
        <dbReference type="ARBA" id="ARBA00004651"/>
    </source>
</evidence>